<protein>
    <recommendedName>
        <fullName evidence="9">alpha-1,2-Mannosidase</fullName>
        <ecNumber evidence="9">3.2.1.-</ecNumber>
    </recommendedName>
</protein>
<dbReference type="UniPathway" id="UPA00378"/>
<keyword evidence="7" id="KW-0106">Calcium</keyword>
<feature type="active site" evidence="6">
    <location>
        <position position="558"/>
    </location>
</feature>
<dbReference type="STRING" id="356882.A0A423WUN7"/>
<evidence type="ECO:0000256" key="5">
    <source>
        <dbReference type="ARBA" id="ARBA00023157"/>
    </source>
</evidence>
<evidence type="ECO:0000256" key="7">
    <source>
        <dbReference type="PIRSR" id="PIRSR601382-2"/>
    </source>
</evidence>
<reference evidence="11 12" key="1">
    <citation type="submission" date="2015-09" db="EMBL/GenBank/DDBJ databases">
        <title>Host preference determinants of Valsa canker pathogens revealed by comparative genomics.</title>
        <authorList>
            <person name="Yin Z."/>
            <person name="Huang L."/>
        </authorList>
    </citation>
    <scope>NUCLEOTIDE SEQUENCE [LARGE SCALE GENOMIC DNA]</scope>
    <source>
        <strain evidence="11 12">03-1</strain>
    </source>
</reference>
<dbReference type="GO" id="GO:0005509">
    <property type="term" value="F:calcium ion binding"/>
    <property type="evidence" value="ECO:0007669"/>
    <property type="project" value="InterPro"/>
</dbReference>
<evidence type="ECO:0000256" key="8">
    <source>
        <dbReference type="PIRSR" id="PIRSR601382-3"/>
    </source>
</evidence>
<dbReference type="GO" id="GO:0005975">
    <property type="term" value="P:carbohydrate metabolic process"/>
    <property type="evidence" value="ECO:0007669"/>
    <property type="project" value="InterPro"/>
</dbReference>
<feature type="disulfide bond" evidence="8">
    <location>
        <begin position="633"/>
        <end position="662"/>
    </location>
</feature>
<dbReference type="SUPFAM" id="SSF48225">
    <property type="entry name" value="Seven-hairpin glycosidases"/>
    <property type="match status" value="1"/>
</dbReference>
<gene>
    <name evidence="11" type="ORF">VMCG_03843</name>
</gene>
<feature type="compositionally biased region" description="Basic and acidic residues" evidence="10">
    <location>
        <begin position="45"/>
        <end position="60"/>
    </location>
</feature>
<sequence>MLRIRRYRIFVACAVLFVFLVYRASVNSAWDDGFQYQDAGAQSWTERKATDRDQVQRPLDEQPPSFVQESFGEEKVKLPNLETETEGNDGLALPTPTLTDKLSQAEHEAPLEPPAPTDPPATVNGKPPGKLEDTTVSTTTTIYWQKPPEWFPVAEGSLIPLPTGKPKSVPKIQHTFGPEGMEAKAKREDRQAQVKAEAKRAWDGYVEFAFGHDELTPITAEFHDPFAGWGATLVDALDTLWIMGFKEEFDRAYRGLQDIDFTTTPYRNDIPVFETTIRYLGGLLAAYDVTGGHKGDYPILLRKAVELAEILMGVFDTPNRMPDLNYRWKPAYAFQPKRASTHAGIAELGSLSMEFTRLAQLTGKDKYYDAVARITNALEEWQNRGDNTAPAIPGIFPQSVDAAGCNRTATIAMKEASKLAQKQAEAVAAAHLGEPEGYVPPAAGSSGAWDASTEGKSELEFQVASGGAGAPETGGFKKIDKREVVDEALLDDAPSENTDQIWRRTPPSKPGQSSRFPKHDDTLKPLGANGLPMDWDCVAQNLTASSGMQTFSMGGSQDSAYEYFPKQYLLLGGLEPTYRTMHEKTVSAVKDWLLYRPMLPGDPDILYSAQARVSADQDLEKISYSYEVTHLTCFLGGMFGLGAKIFDSPEDLEIGKRLADGCVWAYSAMPSGIMPEFSQVVPCANVTDCHWNETVWTDEYLEPNPEWRTKLMNDYLDRLEIWENETQQVIRQEAEKLQAAEELAQREQNPGQTPPKTGQAAAAAEPGVPVGYSRLNARSEGATGSNPLPSEELDADPSTPALDPSTLDQKAIEEKMKLLEAELKLQDETTGRPPSPGSDGAVSQLPIDVTAIKLPRKPMRPKSHEEYVADRIESEDLVPGFTQIGDRRYILRPEAIESVWYMYRITGDPIWQDKGWDMWQAIVRHTHTQYGNSAVDHVNSKDGVTTPIDSMESFWLAETLKYFYLLYSDTDLISLDDWVLNTEAHPFRRPT</sequence>
<feature type="region of interest" description="Disordered" evidence="10">
    <location>
        <begin position="45"/>
        <end position="134"/>
    </location>
</feature>
<evidence type="ECO:0000256" key="6">
    <source>
        <dbReference type="PIRSR" id="PIRSR601382-1"/>
    </source>
</evidence>
<dbReference type="GO" id="GO:0005783">
    <property type="term" value="C:endoplasmic reticulum"/>
    <property type="evidence" value="ECO:0007669"/>
    <property type="project" value="TreeGrafter"/>
</dbReference>
<comment type="caution">
    <text evidence="11">The sequence shown here is derived from an EMBL/GenBank/DDBJ whole genome shotgun (WGS) entry which is preliminary data.</text>
</comment>
<organism evidence="11 12">
    <name type="scientific">Cytospora schulzeri</name>
    <dbReference type="NCBI Taxonomy" id="448051"/>
    <lineage>
        <taxon>Eukaryota</taxon>
        <taxon>Fungi</taxon>
        <taxon>Dikarya</taxon>
        <taxon>Ascomycota</taxon>
        <taxon>Pezizomycotina</taxon>
        <taxon>Sordariomycetes</taxon>
        <taxon>Sordariomycetidae</taxon>
        <taxon>Diaporthales</taxon>
        <taxon>Cytosporaceae</taxon>
        <taxon>Cytospora</taxon>
    </lineage>
</organism>
<feature type="active site" description="Proton donor" evidence="6">
    <location>
        <position position="676"/>
    </location>
</feature>
<dbReference type="GO" id="GO:0004571">
    <property type="term" value="F:mannosyl-oligosaccharide 1,2-alpha-mannosidase activity"/>
    <property type="evidence" value="ECO:0007669"/>
    <property type="project" value="InterPro"/>
</dbReference>
<dbReference type="EC" id="3.2.1.-" evidence="9"/>
<evidence type="ECO:0000313" key="12">
    <source>
        <dbReference type="Proteomes" id="UP000283895"/>
    </source>
</evidence>
<keyword evidence="5 8" id="KW-1015">Disulfide bond</keyword>
<comment type="pathway">
    <text evidence="2">Protein modification; protein glycosylation.</text>
</comment>
<feature type="region of interest" description="Disordered" evidence="10">
    <location>
        <begin position="742"/>
        <end position="805"/>
    </location>
</feature>
<evidence type="ECO:0000256" key="1">
    <source>
        <dbReference type="ARBA" id="ARBA00001913"/>
    </source>
</evidence>
<feature type="region of interest" description="Disordered" evidence="10">
    <location>
        <begin position="491"/>
        <end position="524"/>
    </location>
</feature>
<dbReference type="EMBL" id="LKEA01000008">
    <property type="protein sequence ID" value="ROW07274.1"/>
    <property type="molecule type" value="Genomic_DNA"/>
</dbReference>
<dbReference type="PANTHER" id="PTHR11742">
    <property type="entry name" value="MANNOSYL-OLIGOSACCHARIDE ALPHA-1,2-MANNOSIDASE-RELATED"/>
    <property type="match status" value="1"/>
</dbReference>
<evidence type="ECO:0000313" key="11">
    <source>
        <dbReference type="EMBL" id="ROW07274.1"/>
    </source>
</evidence>
<dbReference type="PRINTS" id="PR00747">
    <property type="entry name" value="GLYHDRLASE47"/>
</dbReference>
<name>A0A423WUN7_9PEZI</name>
<dbReference type="Pfam" id="PF01532">
    <property type="entry name" value="Glyco_hydro_47"/>
    <property type="match status" value="1"/>
</dbReference>
<dbReference type="PANTHER" id="PTHR11742:SF103">
    <property type="entry name" value="ENDOPLASMIC RETICULUM MANNOSIDASE MNL2-RELATED"/>
    <property type="match status" value="1"/>
</dbReference>
<dbReference type="Proteomes" id="UP000283895">
    <property type="component" value="Unassembled WGS sequence"/>
</dbReference>
<feature type="binding site" evidence="7">
    <location>
        <position position="982"/>
    </location>
    <ligand>
        <name>Ca(2+)</name>
        <dbReference type="ChEBI" id="CHEBI:29108"/>
    </ligand>
</feature>
<dbReference type="InterPro" id="IPR036026">
    <property type="entry name" value="Seven-hairpin_glycosidases"/>
</dbReference>
<dbReference type="OrthoDB" id="8118055at2759"/>
<evidence type="ECO:0000256" key="4">
    <source>
        <dbReference type="ARBA" id="ARBA00022801"/>
    </source>
</evidence>
<comment type="cofactor">
    <cofactor evidence="1 7">
        <name>Ca(2+)</name>
        <dbReference type="ChEBI" id="CHEBI:29108"/>
    </cofactor>
</comment>
<keyword evidence="12" id="KW-1185">Reference proteome</keyword>
<evidence type="ECO:0000256" key="10">
    <source>
        <dbReference type="SAM" id="MobiDB-lite"/>
    </source>
</evidence>
<keyword evidence="4 9" id="KW-0378">Hydrolase</keyword>
<accession>A0A423WUN7</accession>
<evidence type="ECO:0000256" key="9">
    <source>
        <dbReference type="RuleBase" id="RU361193"/>
    </source>
</evidence>
<dbReference type="Gene3D" id="1.50.10.10">
    <property type="match status" value="3"/>
</dbReference>
<evidence type="ECO:0000256" key="2">
    <source>
        <dbReference type="ARBA" id="ARBA00004922"/>
    </source>
</evidence>
<dbReference type="GO" id="GO:0016020">
    <property type="term" value="C:membrane"/>
    <property type="evidence" value="ECO:0007669"/>
    <property type="project" value="InterPro"/>
</dbReference>
<dbReference type="InterPro" id="IPR001382">
    <property type="entry name" value="Glyco_hydro_47"/>
</dbReference>
<dbReference type="GO" id="GO:0036503">
    <property type="term" value="P:ERAD pathway"/>
    <property type="evidence" value="ECO:0007669"/>
    <property type="project" value="UniProtKB-ARBA"/>
</dbReference>
<feature type="active site" evidence="6">
    <location>
        <position position="894"/>
    </location>
</feature>
<evidence type="ECO:0000256" key="3">
    <source>
        <dbReference type="ARBA" id="ARBA00007658"/>
    </source>
</evidence>
<proteinExistence type="inferred from homology"/>
<comment type="similarity">
    <text evidence="3 9">Belongs to the glycosyl hydrolase 47 family.</text>
</comment>
<dbReference type="InterPro" id="IPR012341">
    <property type="entry name" value="6hp_glycosidase-like_sf"/>
</dbReference>
<feature type="active site" description="Proton donor" evidence="6">
    <location>
        <position position="274"/>
    </location>
</feature>
<dbReference type="AlphaFoldDB" id="A0A423WUN7"/>
<dbReference type="InterPro" id="IPR050749">
    <property type="entry name" value="Glycosyl_Hydrolase_47"/>
</dbReference>
<keyword evidence="7" id="KW-0479">Metal-binding</keyword>
<keyword evidence="9" id="KW-0326">Glycosidase</keyword>